<evidence type="ECO:0000313" key="8">
    <source>
        <dbReference type="EMBL" id="KZN08873.1"/>
    </source>
</evidence>
<evidence type="ECO:0000256" key="7">
    <source>
        <dbReference type="SAM" id="Phobius"/>
    </source>
</evidence>
<dbReference type="Pfam" id="PF03169">
    <property type="entry name" value="OPT"/>
    <property type="match status" value="1"/>
</dbReference>
<accession>A0A162B1S1</accession>
<keyword evidence="5 7" id="KW-1133">Transmembrane helix</keyword>
<gene>
    <name evidence="8" type="ORF">DCAR_001529</name>
</gene>
<dbReference type="GO" id="GO:0051980">
    <property type="term" value="F:iron-nicotianamine transmembrane transporter activity"/>
    <property type="evidence" value="ECO:0007669"/>
    <property type="project" value="TreeGrafter"/>
</dbReference>
<keyword evidence="3" id="KW-0813">Transport</keyword>
<evidence type="ECO:0000256" key="3">
    <source>
        <dbReference type="ARBA" id="ARBA00022448"/>
    </source>
</evidence>
<comment type="caution">
    <text evidence="8">The sequence shown here is derived from an EMBL/GenBank/DDBJ whole genome shotgun (WGS) entry which is preliminary data.</text>
</comment>
<comment type="similarity">
    <text evidence="2">Belongs to the YSL (TC 2.A.67.2) family.</text>
</comment>
<dbReference type="GO" id="GO:0035673">
    <property type="term" value="F:oligopeptide transmembrane transporter activity"/>
    <property type="evidence" value="ECO:0007669"/>
    <property type="project" value="InterPro"/>
</dbReference>
<keyword evidence="6 7" id="KW-0472">Membrane</keyword>
<dbReference type="STRING" id="79200.A0A162B1S1"/>
<dbReference type="GO" id="GO:0005886">
    <property type="term" value="C:plasma membrane"/>
    <property type="evidence" value="ECO:0007669"/>
    <property type="project" value="TreeGrafter"/>
</dbReference>
<protein>
    <submittedName>
        <fullName evidence="8">Uncharacterized protein</fullName>
    </submittedName>
</protein>
<dbReference type="Gramene" id="KZN08873">
    <property type="protein sequence ID" value="KZN08873"/>
    <property type="gene ID" value="DCAR_001529"/>
</dbReference>
<dbReference type="PANTHER" id="PTHR31645:SF11">
    <property type="entry name" value="METAL-NICOTIANAMINE TRANSPORTER YSL1"/>
    <property type="match status" value="1"/>
</dbReference>
<dbReference type="GO" id="GO:0010039">
    <property type="term" value="P:response to iron ion"/>
    <property type="evidence" value="ECO:0007669"/>
    <property type="project" value="TreeGrafter"/>
</dbReference>
<dbReference type="InterPro" id="IPR045035">
    <property type="entry name" value="YSL-like"/>
</dbReference>
<dbReference type="EMBL" id="LNRQ01000001">
    <property type="protein sequence ID" value="KZN08873.1"/>
    <property type="molecule type" value="Genomic_DNA"/>
</dbReference>
<dbReference type="AlphaFoldDB" id="A0A162B1S1"/>
<sequence length="246" mass="27288">MGYASRVLTFLTLDREFVTGFSSHIHLTLINGSMWLFWERCSWWQPFTVTGYINYGKVALFLLTGKEHGVVAGLAGCGLNQSIGTAIGCVVAPLSFMLYYKAFNVGNPTGVFKAPYAVIYRSMAILRVEGFSPLPDHCLQLCYGFFSFAICINLVKDMLPKKTGKWMPLPMAMGVPFLVGSYFTISMCIGTVIVFDWEKLKPRKAELMVPTVASGLICGEGLWILPYAILALAKIKPPIYMTFLDS</sequence>
<name>A0A162B1S1_DAUCS</name>
<dbReference type="PANTHER" id="PTHR31645">
    <property type="entry name" value="OLIGOPEPTIDE TRANSPORTER YGL114W-RELATED"/>
    <property type="match status" value="1"/>
</dbReference>
<dbReference type="GO" id="GO:0048316">
    <property type="term" value="P:seed development"/>
    <property type="evidence" value="ECO:0007669"/>
    <property type="project" value="TreeGrafter"/>
</dbReference>
<reference evidence="8" key="1">
    <citation type="journal article" date="2016" name="Nat. Genet.">
        <title>A high-quality carrot genome assembly provides new insights into carotenoid accumulation and asterid genome evolution.</title>
        <authorList>
            <person name="Iorizzo M."/>
            <person name="Ellison S."/>
            <person name="Senalik D."/>
            <person name="Zeng P."/>
            <person name="Satapoomin P."/>
            <person name="Huang J."/>
            <person name="Bowman M."/>
            <person name="Iovene M."/>
            <person name="Sanseverino W."/>
            <person name="Cavagnaro P."/>
            <person name="Yildiz M."/>
            <person name="Macko-Podgorni A."/>
            <person name="Moranska E."/>
            <person name="Grzebelus E."/>
            <person name="Grzebelus D."/>
            <person name="Ashrafi H."/>
            <person name="Zheng Z."/>
            <person name="Cheng S."/>
            <person name="Spooner D."/>
            <person name="Van Deynze A."/>
            <person name="Simon P."/>
        </authorList>
    </citation>
    <scope>NUCLEOTIDE SEQUENCE [LARGE SCALE GENOMIC DNA]</scope>
    <source>
        <tissue evidence="8">Leaf</tissue>
    </source>
</reference>
<feature type="transmembrane region" description="Helical" evidence="7">
    <location>
        <begin position="137"/>
        <end position="155"/>
    </location>
</feature>
<organism evidence="8">
    <name type="scientific">Daucus carota subsp. sativus</name>
    <name type="common">Carrot</name>
    <dbReference type="NCBI Taxonomy" id="79200"/>
    <lineage>
        <taxon>Eukaryota</taxon>
        <taxon>Viridiplantae</taxon>
        <taxon>Streptophyta</taxon>
        <taxon>Embryophyta</taxon>
        <taxon>Tracheophyta</taxon>
        <taxon>Spermatophyta</taxon>
        <taxon>Magnoliopsida</taxon>
        <taxon>eudicotyledons</taxon>
        <taxon>Gunneridae</taxon>
        <taxon>Pentapetalae</taxon>
        <taxon>asterids</taxon>
        <taxon>campanulids</taxon>
        <taxon>Apiales</taxon>
        <taxon>Apiaceae</taxon>
        <taxon>Apioideae</taxon>
        <taxon>Scandiceae</taxon>
        <taxon>Daucinae</taxon>
        <taxon>Daucus</taxon>
        <taxon>Daucus sect. Daucus</taxon>
    </lineage>
</organism>
<proteinExistence type="inferred from homology"/>
<evidence type="ECO:0000256" key="4">
    <source>
        <dbReference type="ARBA" id="ARBA00022692"/>
    </source>
</evidence>
<feature type="transmembrane region" description="Helical" evidence="7">
    <location>
        <begin position="175"/>
        <end position="195"/>
    </location>
</feature>
<comment type="subcellular location">
    <subcellularLocation>
        <location evidence="1">Membrane</location>
        <topology evidence="1">Multi-pass membrane protein</topology>
    </subcellularLocation>
</comment>
<evidence type="ECO:0000256" key="1">
    <source>
        <dbReference type="ARBA" id="ARBA00004141"/>
    </source>
</evidence>
<evidence type="ECO:0000256" key="6">
    <source>
        <dbReference type="ARBA" id="ARBA00023136"/>
    </source>
</evidence>
<dbReference type="InterPro" id="IPR004813">
    <property type="entry name" value="OPT"/>
</dbReference>
<keyword evidence="4 7" id="KW-0812">Transmembrane</keyword>
<evidence type="ECO:0000256" key="5">
    <source>
        <dbReference type="ARBA" id="ARBA00022989"/>
    </source>
</evidence>
<evidence type="ECO:0000256" key="2">
    <source>
        <dbReference type="ARBA" id="ARBA00010276"/>
    </source>
</evidence>
<feature type="transmembrane region" description="Helical" evidence="7">
    <location>
        <begin position="207"/>
        <end position="233"/>
    </location>
</feature>
<dbReference type="OMA" id="IYIEMAL"/>